<evidence type="ECO:0000313" key="9">
    <source>
        <dbReference type="EMBL" id="KAA8903915.1"/>
    </source>
</evidence>
<dbReference type="UniPathway" id="UPA00885"/>
<name>A0A642URA1_DIURU</name>
<proteinExistence type="inferred from homology"/>
<keyword evidence="6 7" id="KW-0833">Ubl conjugation pathway</keyword>
<protein>
    <recommendedName>
        <fullName evidence="4 7">NEDD8-activating enzyme E1 regulatory subunit</fullName>
    </recommendedName>
</protein>
<dbReference type="AlphaFoldDB" id="A0A642URA1"/>
<accession>A0A642URA1</accession>
<sequence length="499" mass="55927">MNRYDRQIRLWANAGQSNLETAHVCLVNATPTGTEALKNLVLPGVGQFTIVDSTKVTLKSLGGNFFLSEADIGKSRAESIAKHLSHLNPAVHGHHELRPLVELDNTFWSRFTCVVVSDLVEDFTVLQQILWDNSIPLLVVDTIGYYGALRIIVPEVTVIETHDPSKLLDLRLDKPWPELQSYVDSIDLSTLNDVDHAHVPYIVIFIKALQKWIHDNGTAPKLYAEKLQFQSSIADMSRNLATEGNFSEAKEGYIRALHKTVIPPELARILESEKAEVSKESSIFWILVASLKLFISEVGSLPLSGEFPDMVSDTKSYVAMQKLYHEKSLVDQAKFLEKVKYVMISIGRDIDDIDDQVIKSFCKNARQLYVAEGSASAYSHALIESLLDSKTEGTSRNMNLLAIYFGMLALKNVEESQVDFKTVTNEFKKIIQKQDLPQSITDTIAELVAHSTRDYHNMCAFMGGVVSQEILKLATMQYVPVDNLFIYDGVRSLGASWRT</sequence>
<dbReference type="Gene3D" id="3.40.50.720">
    <property type="entry name" value="NAD(P)-binding Rossmann-like Domain"/>
    <property type="match status" value="2"/>
</dbReference>
<evidence type="ECO:0000259" key="8">
    <source>
        <dbReference type="Pfam" id="PF00899"/>
    </source>
</evidence>
<organism evidence="9 10">
    <name type="scientific">Diutina rugosa</name>
    <name type="common">Yeast</name>
    <name type="synonym">Candida rugosa</name>
    <dbReference type="NCBI Taxonomy" id="5481"/>
    <lineage>
        <taxon>Eukaryota</taxon>
        <taxon>Fungi</taxon>
        <taxon>Dikarya</taxon>
        <taxon>Ascomycota</taxon>
        <taxon>Saccharomycotina</taxon>
        <taxon>Pichiomycetes</taxon>
        <taxon>Debaryomycetaceae</taxon>
        <taxon>Diutina</taxon>
    </lineage>
</organism>
<dbReference type="GO" id="GO:0045116">
    <property type="term" value="P:protein neddylation"/>
    <property type="evidence" value="ECO:0007669"/>
    <property type="project" value="UniProtKB-UniRule"/>
</dbReference>
<dbReference type="InterPro" id="IPR030667">
    <property type="entry name" value="APP-BP1"/>
</dbReference>
<reference evidence="9 10" key="1">
    <citation type="submission" date="2019-07" db="EMBL/GenBank/DDBJ databases">
        <title>Genome assembly of two rare yeast pathogens: Diutina rugosa and Trichomonascus ciferrii.</title>
        <authorList>
            <person name="Mixao V."/>
            <person name="Saus E."/>
            <person name="Hansen A."/>
            <person name="Lass-Flor C."/>
            <person name="Gabaldon T."/>
        </authorList>
    </citation>
    <scope>NUCLEOTIDE SEQUENCE [LARGE SCALE GENOMIC DNA]</scope>
    <source>
        <strain evidence="9 10">CBS 613</strain>
    </source>
</reference>
<evidence type="ECO:0000256" key="2">
    <source>
        <dbReference type="ARBA" id="ARBA00005032"/>
    </source>
</evidence>
<keyword evidence="5" id="KW-0963">Cytoplasm</keyword>
<dbReference type="InterPro" id="IPR045886">
    <property type="entry name" value="ThiF/MoeB/HesA"/>
</dbReference>
<comment type="function">
    <text evidence="7">Regulatory subunit of the dimeric UBA3-ULA1 E1 enzyme.</text>
</comment>
<dbReference type="GO" id="GO:0019781">
    <property type="term" value="F:NEDD8 activating enzyme activity"/>
    <property type="evidence" value="ECO:0007669"/>
    <property type="project" value="UniProtKB-UniRule"/>
</dbReference>
<evidence type="ECO:0000256" key="4">
    <source>
        <dbReference type="ARBA" id="ARBA00015407"/>
    </source>
</evidence>
<dbReference type="GO" id="GO:0005737">
    <property type="term" value="C:cytoplasm"/>
    <property type="evidence" value="ECO:0007669"/>
    <property type="project" value="UniProtKB-SubCell"/>
</dbReference>
<dbReference type="Pfam" id="PF00899">
    <property type="entry name" value="ThiF"/>
    <property type="match status" value="1"/>
</dbReference>
<evidence type="ECO:0000256" key="6">
    <source>
        <dbReference type="ARBA" id="ARBA00022786"/>
    </source>
</evidence>
<dbReference type="PANTHER" id="PTHR10953:SF29">
    <property type="entry name" value="NEDD8-ACTIVATING ENZYME E1 REGULATORY SUBUNIT"/>
    <property type="match status" value="1"/>
</dbReference>
<dbReference type="OMA" id="KLITHQY"/>
<evidence type="ECO:0000256" key="5">
    <source>
        <dbReference type="ARBA" id="ARBA00022490"/>
    </source>
</evidence>
<comment type="subcellular location">
    <subcellularLocation>
        <location evidence="1">Cytoplasm</location>
    </subcellularLocation>
</comment>
<dbReference type="VEuPathDB" id="FungiDB:DIURU_002137"/>
<feature type="domain" description="THIF-type NAD/FAD binding fold" evidence="8">
    <location>
        <begin position="4"/>
        <end position="491"/>
    </location>
</feature>
<dbReference type="GeneID" id="54780788"/>
<dbReference type="RefSeq" id="XP_034013060.1">
    <property type="nucleotide sequence ID" value="XM_034154756.1"/>
</dbReference>
<dbReference type="InterPro" id="IPR000594">
    <property type="entry name" value="ThiF_NAD_FAD-bd"/>
</dbReference>
<comment type="caution">
    <text evidence="9">The sequence shown here is derived from an EMBL/GenBank/DDBJ whole genome shotgun (WGS) entry which is preliminary data.</text>
</comment>
<dbReference type="SUPFAM" id="SSF69572">
    <property type="entry name" value="Activating enzymes of the ubiquitin-like proteins"/>
    <property type="match status" value="1"/>
</dbReference>
<dbReference type="PANTHER" id="PTHR10953">
    <property type="entry name" value="UBIQUITIN-ACTIVATING ENZYME E1"/>
    <property type="match status" value="1"/>
</dbReference>
<dbReference type="InterPro" id="IPR035985">
    <property type="entry name" value="Ubiquitin-activating_enz"/>
</dbReference>
<evidence type="ECO:0000313" key="10">
    <source>
        <dbReference type="Proteomes" id="UP000449547"/>
    </source>
</evidence>
<keyword evidence="10" id="KW-1185">Reference proteome</keyword>
<comment type="similarity">
    <text evidence="3 7">Belongs to the ubiquitin-activating E1 family. ULA1 subfamily.</text>
</comment>
<dbReference type="PIRSF" id="PIRSF039099">
    <property type="entry name" value="APP-BP1"/>
    <property type="match status" value="1"/>
</dbReference>
<gene>
    <name evidence="9" type="ORF">DIURU_002137</name>
</gene>
<dbReference type="OrthoDB" id="1708823at2759"/>
<evidence type="ECO:0000256" key="1">
    <source>
        <dbReference type="ARBA" id="ARBA00004496"/>
    </source>
</evidence>
<dbReference type="Proteomes" id="UP000449547">
    <property type="component" value="Unassembled WGS sequence"/>
</dbReference>
<dbReference type="EMBL" id="SWFT01000065">
    <property type="protein sequence ID" value="KAA8903915.1"/>
    <property type="molecule type" value="Genomic_DNA"/>
</dbReference>
<evidence type="ECO:0000256" key="7">
    <source>
        <dbReference type="PIRNR" id="PIRNR039099"/>
    </source>
</evidence>
<comment type="pathway">
    <text evidence="2 7">Protein modification; protein neddylation.</text>
</comment>
<dbReference type="FunFam" id="3.40.50.720:FF:000475">
    <property type="entry name" value="NEDD8-activating enzyme E1 regulatory subunit"/>
    <property type="match status" value="1"/>
</dbReference>
<evidence type="ECO:0000256" key="3">
    <source>
        <dbReference type="ARBA" id="ARBA00006868"/>
    </source>
</evidence>